<dbReference type="EMBL" id="JABBWD010000016">
    <property type="protein sequence ID" value="KAG1778285.1"/>
    <property type="molecule type" value="Genomic_DNA"/>
</dbReference>
<name>A0A9P6ZWY0_9AGAM</name>
<comment type="caution">
    <text evidence="1">The sequence shown here is derived from an EMBL/GenBank/DDBJ whole genome shotgun (WGS) entry which is preliminary data.</text>
</comment>
<sequence length="247" mass="27867">MQEIILQLVPRIRDDVGKLQCALQIPVQDVLELHGFIPKTETFALHSECTPARGPRMKAMISLIGVWKRGKPRQPRLGASTTRLGLLGKVFLDPGVPDPLWIDATKNVSSRLGRMADQDSLRLTVQSWLEYIDKLDHRVHDEIQETRSRLLELLDNCQSDVTMGDSGGYDSTVDSQAELDERRSRLFEIVFSCYSQRPIALLSESRDQRVQTLPSVNLLKRSTPPPVPPTMGPLLNLHTARALRPFQ</sequence>
<protein>
    <submittedName>
        <fullName evidence="1">Uncharacterized protein</fullName>
    </submittedName>
</protein>
<dbReference type="AlphaFoldDB" id="A0A9P6ZWY0"/>
<proteinExistence type="predicted"/>
<keyword evidence="2" id="KW-1185">Reference proteome</keyword>
<dbReference type="Proteomes" id="UP000714275">
    <property type="component" value="Unassembled WGS sequence"/>
</dbReference>
<evidence type="ECO:0000313" key="1">
    <source>
        <dbReference type="EMBL" id="KAG1778285.1"/>
    </source>
</evidence>
<evidence type="ECO:0000313" key="2">
    <source>
        <dbReference type="Proteomes" id="UP000714275"/>
    </source>
</evidence>
<dbReference type="OrthoDB" id="2687894at2759"/>
<reference evidence="1" key="1">
    <citation type="journal article" date="2020" name="New Phytol.">
        <title>Comparative genomics reveals dynamic genome evolution in host specialist ectomycorrhizal fungi.</title>
        <authorList>
            <person name="Lofgren L.A."/>
            <person name="Nguyen N.H."/>
            <person name="Vilgalys R."/>
            <person name="Ruytinx J."/>
            <person name="Liao H.L."/>
            <person name="Branco S."/>
            <person name="Kuo A."/>
            <person name="LaButti K."/>
            <person name="Lipzen A."/>
            <person name="Andreopoulos W."/>
            <person name="Pangilinan J."/>
            <person name="Riley R."/>
            <person name="Hundley H."/>
            <person name="Na H."/>
            <person name="Barry K."/>
            <person name="Grigoriev I.V."/>
            <person name="Stajich J.E."/>
            <person name="Kennedy P.G."/>
        </authorList>
    </citation>
    <scope>NUCLEOTIDE SEQUENCE</scope>
    <source>
        <strain evidence="1">DOB743</strain>
    </source>
</reference>
<organism evidence="1 2">
    <name type="scientific">Suillus placidus</name>
    <dbReference type="NCBI Taxonomy" id="48579"/>
    <lineage>
        <taxon>Eukaryota</taxon>
        <taxon>Fungi</taxon>
        <taxon>Dikarya</taxon>
        <taxon>Basidiomycota</taxon>
        <taxon>Agaricomycotina</taxon>
        <taxon>Agaricomycetes</taxon>
        <taxon>Agaricomycetidae</taxon>
        <taxon>Boletales</taxon>
        <taxon>Suillineae</taxon>
        <taxon>Suillaceae</taxon>
        <taxon>Suillus</taxon>
    </lineage>
</organism>
<gene>
    <name evidence="1" type="ORF">EV702DRAFT_1267821</name>
</gene>
<accession>A0A9P6ZWY0</accession>